<dbReference type="InterPro" id="IPR052255">
    <property type="entry name" value="RNA_pol_II_subunit5-mediator"/>
</dbReference>
<gene>
    <name evidence="5" type="ORF">NP493_106g06045</name>
</gene>
<feature type="region of interest" description="Disordered" evidence="4">
    <location>
        <begin position="197"/>
        <end position="288"/>
    </location>
</feature>
<feature type="compositionally biased region" description="Polar residues" evidence="4">
    <location>
        <begin position="310"/>
        <end position="323"/>
    </location>
</feature>
<keyword evidence="6" id="KW-1185">Reference proteome</keyword>
<evidence type="ECO:0000256" key="1">
    <source>
        <dbReference type="ARBA" id="ARBA00004123"/>
    </source>
</evidence>
<comment type="subcellular location">
    <subcellularLocation>
        <location evidence="1">Nucleus</location>
    </subcellularLocation>
</comment>
<feature type="compositionally biased region" description="Basic and acidic residues" evidence="4">
    <location>
        <begin position="146"/>
        <end position="158"/>
    </location>
</feature>
<evidence type="ECO:0000313" key="6">
    <source>
        <dbReference type="Proteomes" id="UP001209878"/>
    </source>
</evidence>
<dbReference type="EMBL" id="JAODUO010000106">
    <property type="protein sequence ID" value="KAK2189464.1"/>
    <property type="molecule type" value="Genomic_DNA"/>
</dbReference>
<dbReference type="GO" id="GO:0003682">
    <property type="term" value="F:chromatin binding"/>
    <property type="evidence" value="ECO:0007669"/>
    <property type="project" value="TreeGrafter"/>
</dbReference>
<feature type="region of interest" description="Disordered" evidence="4">
    <location>
        <begin position="306"/>
        <end position="328"/>
    </location>
</feature>
<dbReference type="Proteomes" id="UP001209878">
    <property type="component" value="Unassembled WGS sequence"/>
</dbReference>
<dbReference type="GO" id="GO:0019212">
    <property type="term" value="F:phosphatase inhibitor activity"/>
    <property type="evidence" value="ECO:0007669"/>
    <property type="project" value="TreeGrafter"/>
</dbReference>
<sequence>MEARDIDRLKAEQLSAIKKTGERISQLEKYKNDYDNLKKQLKTLPEKVTHDVMVPFGKLAFMPGQLIHTNEITVLLGDNWFAEVSAKDAIGITERRVADIDRQIAELNKQKGLLEPRIDFTSQLQDITQNAGGLVEIKEDYDAEKEQAWKEQHRENVRQHRQWTAEGMRQGETEEQEEGEKEVWRRLEELERRELERDELGGCEDNEEGNEEGIRPRKKSVTWEDEESTSSSTGNSSGEDWDMDGYSDSEEQRLGSVIHFSHTTQPVKGCPPDGSSSEDDSKATIKSPADIYQQYLNSLKPKSILKRPVNSDQPQQSKSVAASVTTPVTLLPVTPDMTTTSSVTANVAEAFSGTVVERDMGDNIVSLGHQVTTSGHQAPVVTSAPVVSPPSHTAENPQPMSTFTGEKPQEEPGSDSKQETATHSPPKRVSKFRARRMQQEAKR</sequence>
<comment type="similarity">
    <text evidence="3">Belongs to the RNA polymerase II subunit 5-mediating protein family.</text>
</comment>
<feature type="region of interest" description="Disordered" evidence="4">
    <location>
        <begin position="373"/>
        <end position="443"/>
    </location>
</feature>
<dbReference type="CDD" id="cd23159">
    <property type="entry name" value="Prefoldin_URI1"/>
    <property type="match status" value="1"/>
</dbReference>
<name>A0AAD9P795_RIDPI</name>
<dbReference type="GO" id="GO:0005634">
    <property type="term" value="C:nucleus"/>
    <property type="evidence" value="ECO:0007669"/>
    <property type="project" value="UniProtKB-SubCell"/>
</dbReference>
<evidence type="ECO:0000256" key="3">
    <source>
        <dbReference type="ARBA" id="ARBA00038295"/>
    </source>
</evidence>
<feature type="region of interest" description="Disordered" evidence="4">
    <location>
        <begin position="146"/>
        <end position="183"/>
    </location>
</feature>
<feature type="compositionally biased region" description="Low complexity" evidence="4">
    <location>
        <begin position="229"/>
        <end position="238"/>
    </location>
</feature>
<evidence type="ECO:0000313" key="5">
    <source>
        <dbReference type="EMBL" id="KAK2189464.1"/>
    </source>
</evidence>
<reference evidence="5" key="1">
    <citation type="journal article" date="2023" name="Mol. Biol. Evol.">
        <title>Third-Generation Sequencing Reveals the Adaptive Role of the Epigenome in Three Deep-Sea Polychaetes.</title>
        <authorList>
            <person name="Perez M."/>
            <person name="Aroh O."/>
            <person name="Sun Y."/>
            <person name="Lan Y."/>
            <person name="Juniper S.K."/>
            <person name="Young C.R."/>
            <person name="Angers B."/>
            <person name="Qian P.Y."/>
        </authorList>
    </citation>
    <scope>NUCLEOTIDE SEQUENCE</scope>
    <source>
        <strain evidence="5">R07B-5</strain>
    </source>
</reference>
<evidence type="ECO:0008006" key="7">
    <source>
        <dbReference type="Google" id="ProtNLM"/>
    </source>
</evidence>
<evidence type="ECO:0000256" key="2">
    <source>
        <dbReference type="ARBA" id="ARBA00023242"/>
    </source>
</evidence>
<feature type="compositionally biased region" description="Polar residues" evidence="4">
    <location>
        <begin position="395"/>
        <end position="404"/>
    </location>
</feature>
<dbReference type="GO" id="GO:0000122">
    <property type="term" value="P:negative regulation of transcription by RNA polymerase II"/>
    <property type="evidence" value="ECO:0007669"/>
    <property type="project" value="TreeGrafter"/>
</dbReference>
<feature type="compositionally biased region" description="Low complexity" evidence="4">
    <location>
        <begin position="378"/>
        <end position="394"/>
    </location>
</feature>
<dbReference type="Gene3D" id="1.10.287.370">
    <property type="match status" value="1"/>
</dbReference>
<comment type="caution">
    <text evidence="5">The sequence shown here is derived from an EMBL/GenBank/DDBJ whole genome shotgun (WGS) entry which is preliminary data.</text>
</comment>
<dbReference type="GO" id="GO:0003714">
    <property type="term" value="F:transcription corepressor activity"/>
    <property type="evidence" value="ECO:0007669"/>
    <property type="project" value="TreeGrafter"/>
</dbReference>
<proteinExistence type="inferred from homology"/>
<feature type="compositionally biased region" description="Acidic residues" evidence="4">
    <location>
        <begin position="239"/>
        <end position="249"/>
    </location>
</feature>
<dbReference type="InterPro" id="IPR009053">
    <property type="entry name" value="Prefoldin"/>
</dbReference>
<dbReference type="SUPFAM" id="SSF46579">
    <property type="entry name" value="Prefoldin"/>
    <property type="match status" value="1"/>
</dbReference>
<dbReference type="PANTHER" id="PTHR15111">
    <property type="entry name" value="RNA POLYMERASE II SUBUNIT 5-MEDIATING PROTEIN NNX3"/>
    <property type="match status" value="1"/>
</dbReference>
<feature type="compositionally biased region" description="Basic and acidic residues" evidence="4">
    <location>
        <begin position="407"/>
        <end position="420"/>
    </location>
</feature>
<dbReference type="Pfam" id="PF02996">
    <property type="entry name" value="Prefoldin"/>
    <property type="match status" value="1"/>
</dbReference>
<evidence type="ECO:0000256" key="4">
    <source>
        <dbReference type="SAM" id="MobiDB-lite"/>
    </source>
</evidence>
<feature type="compositionally biased region" description="Acidic residues" evidence="4">
    <location>
        <begin position="201"/>
        <end position="211"/>
    </location>
</feature>
<dbReference type="AlphaFoldDB" id="A0AAD9P795"/>
<dbReference type="InterPro" id="IPR004127">
    <property type="entry name" value="Prefoldin_subunit_alpha"/>
</dbReference>
<keyword evidence="2" id="KW-0539">Nucleus</keyword>
<dbReference type="PANTHER" id="PTHR15111:SF0">
    <property type="entry name" value="UNCONVENTIONAL PREFOLDIN RPB5 INTERACTOR 1"/>
    <property type="match status" value="1"/>
</dbReference>
<feature type="compositionally biased region" description="Basic residues" evidence="4">
    <location>
        <begin position="425"/>
        <end position="436"/>
    </location>
</feature>
<accession>A0AAD9P795</accession>
<organism evidence="5 6">
    <name type="scientific">Ridgeia piscesae</name>
    <name type="common">Tubeworm</name>
    <dbReference type="NCBI Taxonomy" id="27915"/>
    <lineage>
        <taxon>Eukaryota</taxon>
        <taxon>Metazoa</taxon>
        <taxon>Spiralia</taxon>
        <taxon>Lophotrochozoa</taxon>
        <taxon>Annelida</taxon>
        <taxon>Polychaeta</taxon>
        <taxon>Sedentaria</taxon>
        <taxon>Canalipalpata</taxon>
        <taxon>Sabellida</taxon>
        <taxon>Siboglinidae</taxon>
        <taxon>Ridgeia</taxon>
    </lineage>
</organism>
<protein>
    <recommendedName>
        <fullName evidence="7">Unconventional prefoldin RPB5 interactor</fullName>
    </recommendedName>
</protein>